<comment type="catalytic activity">
    <reaction evidence="7">
        <text>L-aspartate + 2-oxoglutarate = oxaloacetate + L-glutamate</text>
        <dbReference type="Rhea" id="RHEA:21824"/>
        <dbReference type="ChEBI" id="CHEBI:16452"/>
        <dbReference type="ChEBI" id="CHEBI:16810"/>
        <dbReference type="ChEBI" id="CHEBI:29985"/>
        <dbReference type="ChEBI" id="CHEBI:29991"/>
        <dbReference type="EC" id="2.6.1.1"/>
    </reaction>
</comment>
<evidence type="ECO:0000256" key="1">
    <source>
        <dbReference type="ARBA" id="ARBA00001933"/>
    </source>
</evidence>
<gene>
    <name evidence="10" type="ORF">ABEG18_01850</name>
</gene>
<dbReference type="GO" id="GO:0004069">
    <property type="term" value="F:L-aspartate:2-oxoglutarate aminotransferase activity"/>
    <property type="evidence" value="ECO:0007669"/>
    <property type="project" value="UniProtKB-EC"/>
</dbReference>
<dbReference type="RefSeq" id="WP_406856398.1">
    <property type="nucleotide sequence ID" value="NZ_CP157484.1"/>
</dbReference>
<dbReference type="InterPro" id="IPR004839">
    <property type="entry name" value="Aminotransferase_I/II_large"/>
</dbReference>
<comment type="cofactor">
    <cofactor evidence="1">
        <name>pyridoxal 5'-phosphate</name>
        <dbReference type="ChEBI" id="CHEBI:597326"/>
    </cofactor>
</comment>
<keyword evidence="5" id="KW-0808">Transferase</keyword>
<evidence type="ECO:0000313" key="10">
    <source>
        <dbReference type="EMBL" id="XBO39553.1"/>
    </source>
</evidence>
<proteinExistence type="inferred from homology"/>
<evidence type="ECO:0000256" key="2">
    <source>
        <dbReference type="ARBA" id="ARBA00007441"/>
    </source>
</evidence>
<reference evidence="10" key="1">
    <citation type="submission" date="2024-05" db="EMBL/GenBank/DDBJ databases">
        <authorList>
            <person name="Kim S."/>
            <person name="Heo J."/>
            <person name="Choi H."/>
            <person name="Choi Y."/>
            <person name="Kwon S.-W."/>
            <person name="Kim Y."/>
        </authorList>
    </citation>
    <scope>NUCLEOTIDE SEQUENCE</scope>
    <source>
        <strain evidence="10">KACC 23698</strain>
    </source>
</reference>
<dbReference type="PANTHER" id="PTHR46383">
    <property type="entry name" value="ASPARTATE AMINOTRANSFERASE"/>
    <property type="match status" value="1"/>
</dbReference>
<evidence type="ECO:0000256" key="5">
    <source>
        <dbReference type="ARBA" id="ARBA00022679"/>
    </source>
</evidence>
<dbReference type="NCBIfam" id="NF004770">
    <property type="entry name" value="PRK06108.1"/>
    <property type="match status" value="1"/>
</dbReference>
<protein>
    <recommendedName>
        <fullName evidence="3">aspartate transaminase</fullName>
        <ecNumber evidence="3">2.6.1.1</ecNumber>
    </recommendedName>
</protein>
<keyword evidence="4 10" id="KW-0032">Aminotransferase</keyword>
<feature type="region of interest" description="Disordered" evidence="8">
    <location>
        <begin position="1"/>
        <end position="21"/>
    </location>
</feature>
<dbReference type="GO" id="GO:0006520">
    <property type="term" value="P:amino acid metabolic process"/>
    <property type="evidence" value="ECO:0007669"/>
    <property type="project" value="InterPro"/>
</dbReference>
<comment type="similarity">
    <text evidence="2">Belongs to the class-I pyridoxal-phosphate-dependent aminotransferase family.</text>
</comment>
<evidence type="ECO:0000256" key="8">
    <source>
        <dbReference type="SAM" id="MobiDB-lite"/>
    </source>
</evidence>
<name>A0AAU7JGL9_9HYPH</name>
<sequence>MTDLSAPADLRTADPADPVLDARPAASTDALLAAVRPEAAGAPESGIVEVFNYGRGRQGLIPLWVGEGDLPTPGFIQDAATRALAAGETFYTYQRGIPELRDAISRYMSRLYGQALPPERFHVTTGGMHALQMAIRIAAGAGDEVLIPSPSWPNFLGAVTVGGATPVEVPMSVDPVRNRWSLDVERLAAAVTPRTRLIIVNSPSNPTGWTATREELEAILALARRHGLWIVADEIYGRFVFDGAALAPSFHDIMDEQDRILFVQTFSKNWAMTGWRVGWLECHPALGQVVENLMQYSCSGVPAFLQRAAVVALDQGEGFVEHQIERVRRGRDIICKGLAATGRVDFAEPAGAFYLFFSIKGETDTRRMALRLVDEANVGIAPGAAFGAGGEAYFRLCFARRPEDIQEAARRIAAALAH</sequence>
<evidence type="ECO:0000256" key="7">
    <source>
        <dbReference type="ARBA" id="ARBA00049185"/>
    </source>
</evidence>
<evidence type="ECO:0000256" key="6">
    <source>
        <dbReference type="ARBA" id="ARBA00022898"/>
    </source>
</evidence>
<dbReference type="GO" id="GO:0030170">
    <property type="term" value="F:pyridoxal phosphate binding"/>
    <property type="evidence" value="ECO:0007669"/>
    <property type="project" value="InterPro"/>
</dbReference>
<dbReference type="InterPro" id="IPR015424">
    <property type="entry name" value="PyrdxlP-dep_Trfase"/>
</dbReference>
<accession>A0AAU7JGL9</accession>
<evidence type="ECO:0000256" key="3">
    <source>
        <dbReference type="ARBA" id="ARBA00012753"/>
    </source>
</evidence>
<evidence type="ECO:0000259" key="9">
    <source>
        <dbReference type="Pfam" id="PF00155"/>
    </source>
</evidence>
<dbReference type="InterPro" id="IPR050596">
    <property type="entry name" value="AspAT/PAT-like"/>
</dbReference>
<dbReference type="PANTHER" id="PTHR46383:SF2">
    <property type="entry name" value="AMINOTRANSFERASE"/>
    <property type="match status" value="1"/>
</dbReference>
<dbReference type="CDD" id="cd00609">
    <property type="entry name" value="AAT_like"/>
    <property type="match status" value="1"/>
</dbReference>
<dbReference type="Pfam" id="PF00155">
    <property type="entry name" value="Aminotran_1_2"/>
    <property type="match status" value="1"/>
</dbReference>
<dbReference type="SUPFAM" id="SSF53383">
    <property type="entry name" value="PLP-dependent transferases"/>
    <property type="match status" value="1"/>
</dbReference>
<dbReference type="EMBL" id="CP157484">
    <property type="protein sequence ID" value="XBO39553.1"/>
    <property type="molecule type" value="Genomic_DNA"/>
</dbReference>
<feature type="domain" description="Aminotransferase class I/classII large" evidence="9">
    <location>
        <begin position="74"/>
        <end position="412"/>
    </location>
</feature>
<evidence type="ECO:0000256" key="4">
    <source>
        <dbReference type="ARBA" id="ARBA00022576"/>
    </source>
</evidence>
<dbReference type="AlphaFoldDB" id="A0AAU7JGL9"/>
<keyword evidence="6" id="KW-0663">Pyridoxal phosphate</keyword>
<dbReference type="EC" id="2.6.1.1" evidence="3"/>
<dbReference type="InterPro" id="IPR015421">
    <property type="entry name" value="PyrdxlP-dep_Trfase_major"/>
</dbReference>
<organism evidence="10">
    <name type="scientific">Alsobacter sp. KACC 23698</name>
    <dbReference type="NCBI Taxonomy" id="3149229"/>
    <lineage>
        <taxon>Bacteria</taxon>
        <taxon>Pseudomonadati</taxon>
        <taxon>Pseudomonadota</taxon>
        <taxon>Alphaproteobacteria</taxon>
        <taxon>Hyphomicrobiales</taxon>
        <taxon>Alsobacteraceae</taxon>
        <taxon>Alsobacter</taxon>
    </lineage>
</organism>
<dbReference type="Gene3D" id="3.40.640.10">
    <property type="entry name" value="Type I PLP-dependent aspartate aminotransferase-like (Major domain)"/>
    <property type="match status" value="1"/>
</dbReference>